<dbReference type="GO" id="GO:0006260">
    <property type="term" value="P:DNA replication"/>
    <property type="evidence" value="ECO:0007669"/>
    <property type="project" value="InterPro"/>
</dbReference>
<dbReference type="Proteomes" id="UP000001402">
    <property type="component" value="Chromosome"/>
</dbReference>
<dbReference type="InterPro" id="IPR048774">
    <property type="entry name" value="Helic-prim_T7_N"/>
</dbReference>
<dbReference type="Gene3D" id="2.20.25.10">
    <property type="match status" value="1"/>
</dbReference>
<dbReference type="BioCyc" id="RPAL652103:RPDX1_RS14690-MONOMER"/>
<dbReference type="PROSITE" id="PS51199">
    <property type="entry name" value="SF4_HELICASE"/>
    <property type="match status" value="1"/>
</dbReference>
<gene>
    <name evidence="3" type="ordered locus">Rpdx1_2982</name>
</gene>
<dbReference type="GO" id="GO:0043139">
    <property type="term" value="F:5'-3' DNA helicase activity"/>
    <property type="evidence" value="ECO:0007669"/>
    <property type="project" value="InterPro"/>
</dbReference>
<dbReference type="InterPro" id="IPR034154">
    <property type="entry name" value="TOPRIM_DnaG/twinkle"/>
</dbReference>
<evidence type="ECO:0000313" key="3">
    <source>
        <dbReference type="EMBL" id="ADU44563.1"/>
    </source>
</evidence>
<dbReference type="Gene3D" id="3.40.50.300">
    <property type="entry name" value="P-loop containing nucleotide triphosphate hydrolases"/>
    <property type="match status" value="1"/>
</dbReference>
<dbReference type="CDD" id="cd01029">
    <property type="entry name" value="TOPRIM_primases"/>
    <property type="match status" value="1"/>
</dbReference>
<dbReference type="GO" id="GO:0005524">
    <property type="term" value="F:ATP binding"/>
    <property type="evidence" value="ECO:0007669"/>
    <property type="project" value="InterPro"/>
</dbReference>
<dbReference type="PANTHER" id="PTHR12873">
    <property type="entry name" value="T7-LIKE MITOCHONDRIAL DNA HELICASE"/>
    <property type="match status" value="1"/>
</dbReference>
<dbReference type="InterPro" id="IPR007694">
    <property type="entry name" value="DNA_helicase_DnaB-like_C"/>
</dbReference>
<feature type="compositionally biased region" description="Basic and acidic residues" evidence="1">
    <location>
        <begin position="7"/>
        <end position="25"/>
    </location>
</feature>
<protein>
    <submittedName>
        <fullName evidence="3">DNA primase</fullName>
    </submittedName>
</protein>
<dbReference type="eggNOG" id="COG0305">
    <property type="taxonomic scope" value="Bacteria"/>
</dbReference>
<dbReference type="AlphaFoldDB" id="E6VL68"/>
<dbReference type="STRING" id="652103.Rpdx1_2982"/>
<dbReference type="OrthoDB" id="1038270at2"/>
<dbReference type="EMBL" id="CP002418">
    <property type="protein sequence ID" value="ADU44563.1"/>
    <property type="molecule type" value="Genomic_DNA"/>
</dbReference>
<dbReference type="Gene3D" id="2.20.25.180">
    <property type="match status" value="1"/>
</dbReference>
<feature type="domain" description="SF4 helicase" evidence="2">
    <location>
        <begin position="270"/>
        <end position="539"/>
    </location>
</feature>
<evidence type="ECO:0000313" key="4">
    <source>
        <dbReference type="Proteomes" id="UP000001402"/>
    </source>
</evidence>
<dbReference type="SUPFAM" id="SSF56731">
    <property type="entry name" value="DNA primase core"/>
    <property type="match status" value="1"/>
</dbReference>
<dbReference type="eggNOG" id="COG0358">
    <property type="taxonomic scope" value="Bacteria"/>
</dbReference>
<dbReference type="CDD" id="cd19483">
    <property type="entry name" value="RecA-like_Gp4D_helicase"/>
    <property type="match status" value="1"/>
</dbReference>
<organism evidence="3 4">
    <name type="scientific">Rhodopseudomonas palustris (strain DX-1)</name>
    <dbReference type="NCBI Taxonomy" id="652103"/>
    <lineage>
        <taxon>Bacteria</taxon>
        <taxon>Pseudomonadati</taxon>
        <taxon>Pseudomonadota</taxon>
        <taxon>Alphaproteobacteria</taxon>
        <taxon>Hyphomicrobiales</taxon>
        <taxon>Nitrobacteraceae</taxon>
        <taxon>Rhodopseudomonas</taxon>
    </lineage>
</organism>
<sequence length="541" mass="59865">MSRRPKRESAGFSHKEPCPKCGSKDNLGRYLDGSASCFGSGCGHWEPPTDGTYEPRKDKPISGSKEWKTGVYAALDDRGLTRETLEKWDYQVSVEDKCHIANYKNEKGALVAQKIRRAGKKFQCINGSKDMPLYGMWMAGGDLSVVITEGELDALSVSQAFKHKYAVVSLPNGAKDAAYNCERYYEWLDRFKKIVLMFDQDDPGRQAAEEAAAVLPVGKVFIAVLPRKDPNEVLVEDGAAALVDAFWKAKPWRPDGIVSGTEFSVDDLMQATEPGYAIEGCPELNEKLLGLRKGELTLLTAGSGIGKSTWARQLAYMLHQTHGLKIGNVFLEEQNKKTAQAYVALHNSVPLGKLRANPNIISRDQWETAAREVVHQRMCFYNHFGSLEQANLLSKLRYMATVEKCDFIILDHISIVTSGMESSSEGERKDIDILMTKLASLVQETGVGIIAIVHLKRAKDKSFNEGDQISLSDLRGSAALEQLSFNVIALERDQQAEEDDARDQSTVRVLKCRETGDTGTADTLVYNRSTGWLNTPIAASL</sequence>
<feature type="region of interest" description="Disordered" evidence="1">
    <location>
        <begin position="1"/>
        <end position="25"/>
    </location>
</feature>
<dbReference type="Pfam" id="PF13155">
    <property type="entry name" value="Toprim_2"/>
    <property type="match status" value="1"/>
</dbReference>
<reference evidence="3" key="1">
    <citation type="submission" date="2010-12" db="EMBL/GenBank/DDBJ databases">
        <title>Complete sequence of Rhodopseudomonas palustris DX-1.</title>
        <authorList>
            <consortium name="US DOE Joint Genome Institute"/>
            <person name="Lucas S."/>
            <person name="Copeland A."/>
            <person name="Lapidus A."/>
            <person name="Cheng J.-F."/>
            <person name="Goodwin L."/>
            <person name="Pitluck S."/>
            <person name="Misra M."/>
            <person name="Chertkov O."/>
            <person name="Detter J.C."/>
            <person name="Han C."/>
            <person name="Tapia R."/>
            <person name="Land M."/>
            <person name="Hauser L."/>
            <person name="Kyrpides N."/>
            <person name="Ivanova N."/>
            <person name="Ovchinnikova G."/>
            <person name="Logan B."/>
            <person name="Oda Y."/>
            <person name="Harwood C."/>
            <person name="Woyke T."/>
        </authorList>
    </citation>
    <scope>NUCLEOTIDE SEQUENCE [LARGE SCALE GENOMIC DNA]</scope>
    <source>
        <strain evidence="3">DX-1</strain>
    </source>
</reference>
<dbReference type="PANTHER" id="PTHR12873:SF0">
    <property type="entry name" value="TWINKLE MTDNA HELICASE"/>
    <property type="match status" value="1"/>
</dbReference>
<dbReference type="InterPro" id="IPR027032">
    <property type="entry name" value="Twinkle-like"/>
</dbReference>
<proteinExistence type="predicted"/>
<dbReference type="HOGENOM" id="CLU_558858_0_0_5"/>
<dbReference type="InterPro" id="IPR027417">
    <property type="entry name" value="P-loop_NTPase"/>
</dbReference>
<evidence type="ECO:0000256" key="1">
    <source>
        <dbReference type="SAM" id="MobiDB-lite"/>
    </source>
</evidence>
<dbReference type="Gene3D" id="3.40.1360.10">
    <property type="match status" value="1"/>
</dbReference>
<accession>E6VL68</accession>
<dbReference type="SUPFAM" id="SSF52540">
    <property type="entry name" value="P-loop containing nucleoside triphosphate hydrolases"/>
    <property type="match status" value="1"/>
</dbReference>
<evidence type="ECO:0000259" key="2">
    <source>
        <dbReference type="PROSITE" id="PS51199"/>
    </source>
</evidence>
<dbReference type="GO" id="GO:0003697">
    <property type="term" value="F:single-stranded DNA binding"/>
    <property type="evidence" value="ECO:0007669"/>
    <property type="project" value="InterPro"/>
</dbReference>
<dbReference type="SUPFAM" id="SSF57783">
    <property type="entry name" value="Zinc beta-ribbon"/>
    <property type="match status" value="1"/>
</dbReference>
<dbReference type="KEGG" id="rpx:Rpdx1_2982"/>
<dbReference type="Pfam" id="PF03796">
    <property type="entry name" value="DnaB_C"/>
    <property type="match status" value="1"/>
</dbReference>
<name>E6VL68_RHOPX</name>
<dbReference type="Pfam" id="PF21268">
    <property type="entry name" value="Helic-prim_T7_N"/>
    <property type="match status" value="1"/>
</dbReference>